<dbReference type="EMBL" id="PDCK01000043">
    <property type="protein sequence ID" value="PRQ30623.1"/>
    <property type="molecule type" value="Genomic_DNA"/>
</dbReference>
<dbReference type="Pfam" id="PF02458">
    <property type="entry name" value="Transferase"/>
    <property type="match status" value="1"/>
</dbReference>
<sequence length="190" mass="20995">MGSEMTEIQVEVIHKETITPASPTPRNLTTCNLSVFDQFISDVYVRLLLVYPSSDVAHRHALFTDRSKLRKTSLSEALSRFYPYAGRTLIKNNIVSICCNEQGAAFIEAQVNCPISKVLEKPDLGLLKQLLPTATESTQESTAGYLLLVQANFFECGGVAIGVAFHTRLQMPLHSARSSVAGLQWPLVQR</sequence>
<dbReference type="PANTHER" id="PTHR31623:SF122">
    <property type="entry name" value="HXXXD-TYPE ACYL-TRANSFERASE FAMILY PROTEIN"/>
    <property type="match status" value="1"/>
</dbReference>
<keyword evidence="5" id="KW-1185">Reference proteome</keyword>
<comment type="similarity">
    <text evidence="1">Belongs to the plant acyltransferase family.</text>
</comment>
<dbReference type="Gramene" id="PRQ30623">
    <property type="protein sequence ID" value="PRQ30623"/>
    <property type="gene ID" value="RchiOBHm_Chr5g0026651"/>
</dbReference>
<evidence type="ECO:0000256" key="1">
    <source>
        <dbReference type="ARBA" id="ARBA00009861"/>
    </source>
</evidence>
<evidence type="ECO:0000313" key="5">
    <source>
        <dbReference type="Proteomes" id="UP000238479"/>
    </source>
</evidence>
<accession>A0A2P6Q8W1</accession>
<dbReference type="OMA" id="SICCNEQ"/>
<dbReference type="Gene3D" id="3.30.559.10">
    <property type="entry name" value="Chloramphenicol acetyltransferase-like domain"/>
    <property type="match status" value="1"/>
</dbReference>
<keyword evidence="2 4" id="KW-0808">Transferase</keyword>
<reference evidence="4 5" key="1">
    <citation type="journal article" date="2018" name="Nat. Genet.">
        <title>The Rosa genome provides new insights in the design of modern roses.</title>
        <authorList>
            <person name="Bendahmane M."/>
        </authorList>
    </citation>
    <scope>NUCLEOTIDE SEQUENCE [LARGE SCALE GENOMIC DNA]</scope>
    <source>
        <strain evidence="5">cv. Old Blush</strain>
    </source>
</reference>
<dbReference type="AlphaFoldDB" id="A0A2P6Q8W1"/>
<comment type="caution">
    <text evidence="4">The sequence shown here is derived from an EMBL/GenBank/DDBJ whole genome shotgun (WGS) entry which is preliminary data.</text>
</comment>
<keyword evidence="3 4" id="KW-0012">Acyltransferase</keyword>
<evidence type="ECO:0000256" key="3">
    <source>
        <dbReference type="ARBA" id="ARBA00023315"/>
    </source>
</evidence>
<organism evidence="4 5">
    <name type="scientific">Rosa chinensis</name>
    <name type="common">China rose</name>
    <dbReference type="NCBI Taxonomy" id="74649"/>
    <lineage>
        <taxon>Eukaryota</taxon>
        <taxon>Viridiplantae</taxon>
        <taxon>Streptophyta</taxon>
        <taxon>Embryophyta</taxon>
        <taxon>Tracheophyta</taxon>
        <taxon>Spermatophyta</taxon>
        <taxon>Magnoliopsida</taxon>
        <taxon>eudicotyledons</taxon>
        <taxon>Gunneridae</taxon>
        <taxon>Pentapetalae</taxon>
        <taxon>rosids</taxon>
        <taxon>fabids</taxon>
        <taxon>Rosales</taxon>
        <taxon>Rosaceae</taxon>
        <taxon>Rosoideae</taxon>
        <taxon>Rosoideae incertae sedis</taxon>
        <taxon>Rosa</taxon>
    </lineage>
</organism>
<dbReference type="Proteomes" id="UP000238479">
    <property type="component" value="Chromosome 5"/>
</dbReference>
<name>A0A2P6Q8W1_ROSCH</name>
<proteinExistence type="inferred from homology"/>
<gene>
    <name evidence="4" type="ORF">RchiOBHm_Chr5g0026651</name>
</gene>
<evidence type="ECO:0000256" key="2">
    <source>
        <dbReference type="ARBA" id="ARBA00022679"/>
    </source>
</evidence>
<protein>
    <submittedName>
        <fullName evidence="4">Putative salutaridinol 7-O-acetyltransferase</fullName>
        <ecNumber evidence="4">2.3.1.150</ecNumber>
    </submittedName>
</protein>
<evidence type="ECO:0000313" key="4">
    <source>
        <dbReference type="EMBL" id="PRQ30623.1"/>
    </source>
</evidence>
<dbReference type="GO" id="GO:0047180">
    <property type="term" value="F:salutaridinol 7-O-acetyltransferase activity"/>
    <property type="evidence" value="ECO:0007669"/>
    <property type="project" value="UniProtKB-EC"/>
</dbReference>
<dbReference type="InterPro" id="IPR023213">
    <property type="entry name" value="CAT-like_dom_sf"/>
</dbReference>
<dbReference type="PANTHER" id="PTHR31623">
    <property type="entry name" value="F21J9.9"/>
    <property type="match status" value="1"/>
</dbReference>
<dbReference type="EC" id="2.3.1.150" evidence="4"/>